<gene>
    <name evidence="2" type="ORF">MFHEKKGA_00040</name>
</gene>
<name>A0A7G9YDR2_9EURY</name>
<evidence type="ECO:0000313" key="2">
    <source>
        <dbReference type="EMBL" id="QNO46146.1"/>
    </source>
</evidence>
<dbReference type="CDD" id="cd06661">
    <property type="entry name" value="GGCT_like"/>
    <property type="match status" value="1"/>
</dbReference>
<accession>A0A7G9YDR2</accession>
<organism evidence="2">
    <name type="scientific">Candidatus Methanogaster sp. ANME-2c ERB4</name>
    <dbReference type="NCBI Taxonomy" id="2759911"/>
    <lineage>
        <taxon>Archaea</taxon>
        <taxon>Methanobacteriati</taxon>
        <taxon>Methanobacteriota</taxon>
        <taxon>Stenosarchaea group</taxon>
        <taxon>Methanomicrobia</taxon>
        <taxon>Methanosarcinales</taxon>
        <taxon>ANME-2 cluster</taxon>
        <taxon>Candidatus Methanogasteraceae</taxon>
        <taxon>Candidatus Methanogaster</taxon>
    </lineage>
</organism>
<dbReference type="Pfam" id="PF06094">
    <property type="entry name" value="GGACT"/>
    <property type="match status" value="1"/>
</dbReference>
<dbReference type="EMBL" id="MT631169">
    <property type="protein sequence ID" value="QNO46146.1"/>
    <property type="molecule type" value="Genomic_DNA"/>
</dbReference>
<dbReference type="InterPro" id="IPR036568">
    <property type="entry name" value="GGCT-like_sf"/>
</dbReference>
<dbReference type="AlphaFoldDB" id="A0A7G9YDR2"/>
<protein>
    <recommendedName>
        <fullName evidence="1">Gamma-glutamylcyclotransferase AIG2-like domain-containing protein</fullName>
    </recommendedName>
</protein>
<dbReference type="InterPro" id="IPR009288">
    <property type="entry name" value="AIG2-like_dom"/>
</dbReference>
<evidence type="ECO:0000259" key="1">
    <source>
        <dbReference type="Pfam" id="PF06094"/>
    </source>
</evidence>
<sequence>MAKARVDWWQSQKARPYLISAIAQFNEIAACRRKNDETMSCESIFRVLGTLCDGFRARHEETDDLWAWGVVECLLGNPSNRLAVYGTLMRGKSNHRVIGGIAGEWGCGFVHGRLEEHYGFPFFVPDASGDAIPVDVLSSAELPASWERIDRFEGVWYNRCLVPVHDSDDEVIFIANIYCKASFSQLQVY</sequence>
<feature type="domain" description="Gamma-glutamylcyclotransferase AIG2-like" evidence="1">
    <location>
        <begin position="83"/>
        <end position="180"/>
    </location>
</feature>
<dbReference type="InterPro" id="IPR013024">
    <property type="entry name" value="GGCT-like"/>
</dbReference>
<proteinExistence type="predicted"/>
<dbReference type="SUPFAM" id="SSF110857">
    <property type="entry name" value="Gamma-glutamyl cyclotransferase-like"/>
    <property type="match status" value="1"/>
</dbReference>
<dbReference type="Gene3D" id="3.10.490.10">
    <property type="entry name" value="Gamma-glutamyl cyclotransferase-like"/>
    <property type="match status" value="1"/>
</dbReference>
<reference evidence="2" key="1">
    <citation type="submission" date="2020-06" db="EMBL/GenBank/DDBJ databases">
        <title>Unique genomic features of the anaerobic methanotrophic archaea.</title>
        <authorList>
            <person name="Chadwick G.L."/>
            <person name="Skennerton C.T."/>
            <person name="Laso-Perez R."/>
            <person name="Leu A.O."/>
            <person name="Speth D.R."/>
            <person name="Yu H."/>
            <person name="Morgan-Lang C."/>
            <person name="Hatzenpichler R."/>
            <person name="Goudeau D."/>
            <person name="Malmstrom R."/>
            <person name="Brazelton W.J."/>
            <person name="Woyke T."/>
            <person name="Hallam S.J."/>
            <person name="Tyson G.W."/>
            <person name="Wegener G."/>
            <person name="Boetius A."/>
            <person name="Orphan V."/>
        </authorList>
    </citation>
    <scope>NUCLEOTIDE SEQUENCE</scope>
</reference>